<dbReference type="PROSITE" id="PS50005">
    <property type="entry name" value="TPR"/>
    <property type="match status" value="1"/>
</dbReference>
<dbReference type="GO" id="GO:0008270">
    <property type="term" value="F:zinc ion binding"/>
    <property type="evidence" value="ECO:0007669"/>
    <property type="project" value="UniProtKB-KW"/>
</dbReference>
<protein>
    <submittedName>
        <fullName evidence="3">Uncharacterized protein</fullName>
    </submittedName>
</protein>
<feature type="signal peptide" evidence="2">
    <location>
        <begin position="1"/>
        <end position="21"/>
    </location>
</feature>
<comment type="caution">
    <text evidence="3">The sequence shown here is derived from an EMBL/GenBank/DDBJ whole genome shotgun (WGS) entry which is preliminary data.</text>
</comment>
<evidence type="ECO:0000256" key="2">
    <source>
        <dbReference type="SAM" id="SignalP"/>
    </source>
</evidence>
<keyword evidence="4" id="KW-1185">Reference proteome</keyword>
<dbReference type="InterPro" id="IPR019734">
    <property type="entry name" value="TPR_rpt"/>
</dbReference>
<dbReference type="Gene3D" id="3.40.50.410">
    <property type="entry name" value="von Willebrand factor, type A domain"/>
    <property type="match status" value="1"/>
</dbReference>
<accession>A0A968KZA3</accession>
<keyword evidence="2" id="KW-0732">Signal</keyword>
<dbReference type="Gene3D" id="1.25.40.10">
    <property type="entry name" value="Tetratricopeptide repeat domain"/>
    <property type="match status" value="1"/>
</dbReference>
<dbReference type="EMBL" id="JAATLM010000001">
    <property type="protein sequence ID" value="NIZ69111.1"/>
    <property type="molecule type" value="Genomic_DNA"/>
</dbReference>
<proteinExistence type="predicted"/>
<dbReference type="PANTHER" id="PTHR24104">
    <property type="entry name" value="E3 UBIQUITIN-PROTEIN LIGASE NHLRC1-RELATED"/>
    <property type="match status" value="1"/>
</dbReference>
<reference evidence="3" key="1">
    <citation type="submission" date="2020-03" db="EMBL/GenBank/DDBJ databases">
        <title>Spirochaetal bacteria isolated from arthropods constitute a novel genus Entomospira genus novum within the order Spirochaetales.</title>
        <authorList>
            <person name="Grana-Miraglia L."/>
            <person name="Sikutova S."/>
            <person name="Fingerle V."/>
            <person name="Sing A."/>
            <person name="Castillo-Ramirez S."/>
            <person name="Margos G."/>
            <person name="Rudolf I."/>
        </authorList>
    </citation>
    <scope>NUCLEOTIDE SEQUENCE</scope>
    <source>
        <strain evidence="3">BR149</strain>
    </source>
</reference>
<dbReference type="SUPFAM" id="SSF48452">
    <property type="entry name" value="TPR-like"/>
    <property type="match status" value="1"/>
</dbReference>
<dbReference type="InterPro" id="IPR011990">
    <property type="entry name" value="TPR-like_helical_dom_sf"/>
</dbReference>
<dbReference type="SUPFAM" id="SSF53300">
    <property type="entry name" value="vWA-like"/>
    <property type="match status" value="1"/>
</dbReference>
<dbReference type="RefSeq" id="WP_167695212.1">
    <property type="nucleotide sequence ID" value="NZ_JAATLL010000002.1"/>
</dbReference>
<dbReference type="SUPFAM" id="SSF63825">
    <property type="entry name" value="YWTD domain"/>
    <property type="match status" value="1"/>
</dbReference>
<gene>
    <name evidence="3" type="ORF">HCT48_02645</name>
</gene>
<dbReference type="InterPro" id="IPR036465">
    <property type="entry name" value="vWFA_dom_sf"/>
</dbReference>
<dbReference type="InterPro" id="IPR011042">
    <property type="entry name" value="6-blade_b-propeller_TolB-like"/>
</dbReference>
<feature type="repeat" description="TPR" evidence="1">
    <location>
        <begin position="51"/>
        <end position="84"/>
    </location>
</feature>
<keyword evidence="1" id="KW-0802">TPR repeat</keyword>
<dbReference type="AlphaFoldDB" id="A0A968KZA3"/>
<feature type="chain" id="PRO_5037040360" evidence="2">
    <location>
        <begin position="22"/>
        <end position="700"/>
    </location>
</feature>
<dbReference type="Proteomes" id="UP000778951">
    <property type="component" value="Unassembled WGS sequence"/>
</dbReference>
<evidence type="ECO:0000313" key="4">
    <source>
        <dbReference type="Proteomes" id="UP000778951"/>
    </source>
</evidence>
<organism evidence="3 4">
    <name type="scientific">Entomospira culicis</name>
    <dbReference type="NCBI Taxonomy" id="2719989"/>
    <lineage>
        <taxon>Bacteria</taxon>
        <taxon>Pseudomonadati</taxon>
        <taxon>Spirochaetota</taxon>
        <taxon>Spirochaetia</taxon>
        <taxon>Spirochaetales</taxon>
        <taxon>Spirochaetaceae</taxon>
        <taxon>Entomospira</taxon>
    </lineage>
</organism>
<evidence type="ECO:0000313" key="3">
    <source>
        <dbReference type="EMBL" id="NIZ69111.1"/>
    </source>
</evidence>
<sequence length="700" mass="79135">MMNKKLSLLLFFIFINTSLFAQESNPFDGDVLFEEDLVQPIKRLDVDSIKAMELFNWGVRAFHEGLYNKALLDFEQAVRLKPSEPLYRLWLGYANFATGLDDLAIRQWQGLVNDDQIGGGWLRTRIETLQFRTSPSRENIDQDPWTVRHQTDGRSNQTIRFDSPTDLTSDPLGTLTYVAGYTSNNIAVFDVNGNLRTRFSGGVMPLSGPWGVLAMSDGNLFVSEFRGQRITLLNPNGRRLLTFGSTAEEGALLGPQYMTSTEDGYLYVSDWVGNKVVKYDFNGKYIMTVGLPNEQFKGLRQPTGIAATAQELFIVDSKDRLIHVFDHSGNYLRTFGQGLLERPEQIRIEHNRLLIADGKRVISYDLSTGDVITATDLNGRAQRIVSVDIDRNGTIVVADQINNNLSFLIPRSELYGNFFVNVHRINNDAFPTTRVIASIQSRSGSPMLGLDKNNFFIEENGLPLTPLTVSTLDTRRDGSLASVIMVEGSKLTENYRENLLHAIQELSNNFTPNDEFSLIWASEQPIHLTNQNSQEIVGHFHRLFPQSLSSAWNFERGLRLAGSQLINRNARLAIFFITTGEHERTVAQYAYRDLSSYLKNNNIAFYPIYLKQGSSNQFYDAIAQESGGKPFYLFRPRGLKEVVDIARSRATGLYQIEYRSPLFHNHGRDYINLSIMANVQSQSGLTKSGYFPPIILSETR</sequence>
<evidence type="ECO:0000256" key="1">
    <source>
        <dbReference type="PROSITE-ProRule" id="PRU00339"/>
    </source>
</evidence>
<dbReference type="Gene3D" id="2.120.10.30">
    <property type="entry name" value="TolB, C-terminal domain"/>
    <property type="match status" value="2"/>
</dbReference>
<name>A0A968KZA3_9SPIO</name>
<dbReference type="InterPro" id="IPR050952">
    <property type="entry name" value="TRIM-NHL_E3_ligases"/>
</dbReference>
<dbReference type="CDD" id="cd05819">
    <property type="entry name" value="NHL"/>
    <property type="match status" value="1"/>
</dbReference>
<dbReference type="PANTHER" id="PTHR24104:SF25">
    <property type="entry name" value="PROTEIN LIN-41"/>
    <property type="match status" value="1"/>
</dbReference>